<proteinExistence type="predicted"/>
<comment type="caution">
    <text evidence="2">The sequence shown here is derived from an EMBL/GenBank/DDBJ whole genome shotgun (WGS) entry which is preliminary data.</text>
</comment>
<dbReference type="Pfam" id="PF09722">
    <property type="entry name" value="Xre_MbcA_ParS_C"/>
    <property type="match status" value="1"/>
</dbReference>
<evidence type="ECO:0000313" key="3">
    <source>
        <dbReference type="Proteomes" id="UP001597294"/>
    </source>
</evidence>
<dbReference type="RefSeq" id="WP_380251237.1">
    <property type="nucleotide sequence ID" value="NZ_JBHUII010000004.1"/>
</dbReference>
<keyword evidence="3" id="KW-1185">Reference proteome</keyword>
<dbReference type="Proteomes" id="UP001597294">
    <property type="component" value="Unassembled WGS sequence"/>
</dbReference>
<dbReference type="InterPro" id="IPR011979">
    <property type="entry name" value="Antitox_Xre"/>
</dbReference>
<name>A0ABW5BMI0_9PROT</name>
<dbReference type="InterPro" id="IPR024467">
    <property type="entry name" value="Xre/MbcA/ParS-like_toxin-bd"/>
</dbReference>
<feature type="domain" description="Antitoxin Xre/MbcA/ParS-like toxin-binding" evidence="1">
    <location>
        <begin position="86"/>
        <end position="136"/>
    </location>
</feature>
<evidence type="ECO:0000313" key="2">
    <source>
        <dbReference type="EMBL" id="MFD2206041.1"/>
    </source>
</evidence>
<protein>
    <submittedName>
        <fullName evidence="2">Antitoxin Xre/MbcA/ParS toxin-binding domain-containing protein</fullName>
    </submittedName>
</protein>
<evidence type="ECO:0000259" key="1">
    <source>
        <dbReference type="Pfam" id="PF09722"/>
    </source>
</evidence>
<dbReference type="NCBIfam" id="TIGR02293">
    <property type="entry name" value="TAS_TIGR02293"/>
    <property type="match status" value="1"/>
</dbReference>
<organism evidence="2 3">
    <name type="scientific">Kiloniella antarctica</name>
    <dbReference type="NCBI Taxonomy" id="1550907"/>
    <lineage>
        <taxon>Bacteria</taxon>
        <taxon>Pseudomonadati</taxon>
        <taxon>Pseudomonadota</taxon>
        <taxon>Alphaproteobacteria</taxon>
        <taxon>Rhodospirillales</taxon>
        <taxon>Kiloniellaceae</taxon>
        <taxon>Kiloniella</taxon>
    </lineage>
</organism>
<accession>A0ABW5BMI0</accession>
<gene>
    <name evidence="2" type="ORF">ACFSKO_10475</name>
</gene>
<dbReference type="EMBL" id="JBHUII010000004">
    <property type="protein sequence ID" value="MFD2206041.1"/>
    <property type="molecule type" value="Genomic_DNA"/>
</dbReference>
<sequence>MYATEYALLGGNAKAMDTTENALNVIREGLPVDMIDHAGDVLCVTKSDLVPLIGGNLRSFQRKKKDSHLTPQQSEHTLAIIGVLTSATEYFSDRETALTWMKTPQMVLGNKSAFSYLDTMAGISFVNDIINRMKYGMTA</sequence>
<reference evidence="3" key="1">
    <citation type="journal article" date="2019" name="Int. J. Syst. Evol. Microbiol.">
        <title>The Global Catalogue of Microorganisms (GCM) 10K type strain sequencing project: providing services to taxonomists for standard genome sequencing and annotation.</title>
        <authorList>
            <consortium name="The Broad Institute Genomics Platform"/>
            <consortium name="The Broad Institute Genome Sequencing Center for Infectious Disease"/>
            <person name="Wu L."/>
            <person name="Ma J."/>
        </authorList>
    </citation>
    <scope>NUCLEOTIDE SEQUENCE [LARGE SCALE GENOMIC DNA]</scope>
    <source>
        <strain evidence="3">CGMCC 4.7192</strain>
    </source>
</reference>